<dbReference type="RefSeq" id="WP_089332506.1">
    <property type="nucleotide sequence ID" value="NZ_FZNS01000003.1"/>
</dbReference>
<dbReference type="Proteomes" id="UP000198310">
    <property type="component" value="Unassembled WGS sequence"/>
</dbReference>
<feature type="domain" description="Beta-lactamase-related" evidence="2">
    <location>
        <begin position="35"/>
        <end position="345"/>
    </location>
</feature>
<dbReference type="PANTHER" id="PTHR46825">
    <property type="entry name" value="D-ALANYL-D-ALANINE-CARBOXYPEPTIDASE/ENDOPEPTIDASE AMPH"/>
    <property type="match status" value="1"/>
</dbReference>
<dbReference type="InterPro" id="IPR012338">
    <property type="entry name" value="Beta-lactam/transpept-like"/>
</dbReference>
<feature type="signal peptide" evidence="1">
    <location>
        <begin position="1"/>
        <end position="19"/>
    </location>
</feature>
<dbReference type="InterPro" id="IPR001466">
    <property type="entry name" value="Beta-lactam-related"/>
</dbReference>
<reference evidence="4" key="1">
    <citation type="submission" date="2017-06" db="EMBL/GenBank/DDBJ databases">
        <authorList>
            <person name="Varghese N."/>
            <person name="Submissions S."/>
        </authorList>
    </citation>
    <scope>NUCLEOTIDE SEQUENCE [LARGE SCALE GENOMIC DNA]</scope>
    <source>
        <strain evidence="4">DSM 28041</strain>
    </source>
</reference>
<organism evidence="3 4">
    <name type="scientific">Hymenobacter mucosus</name>
    <dbReference type="NCBI Taxonomy" id="1411120"/>
    <lineage>
        <taxon>Bacteria</taxon>
        <taxon>Pseudomonadati</taxon>
        <taxon>Bacteroidota</taxon>
        <taxon>Cytophagia</taxon>
        <taxon>Cytophagales</taxon>
        <taxon>Hymenobacteraceae</taxon>
        <taxon>Hymenobacter</taxon>
    </lineage>
</organism>
<dbReference type="Pfam" id="PF00144">
    <property type="entry name" value="Beta-lactamase"/>
    <property type="match status" value="1"/>
</dbReference>
<evidence type="ECO:0000313" key="3">
    <source>
        <dbReference type="EMBL" id="SNR54656.1"/>
    </source>
</evidence>
<dbReference type="PANTHER" id="PTHR46825:SF9">
    <property type="entry name" value="BETA-LACTAMASE-RELATED DOMAIN-CONTAINING PROTEIN"/>
    <property type="match status" value="1"/>
</dbReference>
<protein>
    <submittedName>
        <fullName evidence="3">CubicO group peptidase, beta-lactamase class C family</fullName>
    </submittedName>
</protein>
<evidence type="ECO:0000313" key="4">
    <source>
        <dbReference type="Proteomes" id="UP000198310"/>
    </source>
</evidence>
<evidence type="ECO:0000256" key="1">
    <source>
        <dbReference type="SAM" id="SignalP"/>
    </source>
</evidence>
<dbReference type="EMBL" id="FZNS01000003">
    <property type="protein sequence ID" value="SNR54656.1"/>
    <property type="molecule type" value="Genomic_DNA"/>
</dbReference>
<dbReference type="Gene3D" id="3.40.710.10">
    <property type="entry name" value="DD-peptidase/beta-lactamase superfamily"/>
    <property type="match status" value="1"/>
</dbReference>
<name>A0A238X6K0_9BACT</name>
<feature type="chain" id="PRO_5012218385" evidence="1">
    <location>
        <begin position="20"/>
        <end position="353"/>
    </location>
</feature>
<accession>A0A238X6K0</accession>
<proteinExistence type="predicted"/>
<keyword evidence="1" id="KW-0732">Signal</keyword>
<dbReference type="AlphaFoldDB" id="A0A238X6K0"/>
<dbReference type="InterPro" id="IPR050491">
    <property type="entry name" value="AmpC-like"/>
</dbReference>
<keyword evidence="4" id="KW-1185">Reference proteome</keyword>
<sequence length="353" mass="39186">MSRLLLIFLLCALAGGALAQSTVEGVLEAAYQAGHFNGSALVVQEGKVVGRVSKGYANLQFAVPITASTRFPIASMTKTFTTILVLQLMEKSLLQLDDKAAQYVPDLPASCQNITIRELLTHHSGLQNEPLLAYKARYSTAEYVKKFVNRPEQTKAPGFNYNNVDYVLLTRVLEVITHKSYAALLQERIFTPLELHDSGVVREATITPNLAYGYHNYTFGAGHKTDTLFNDSPVYLSNYAGAGAMYSTPEDVYKLVQGLKSHRLLSRKTTAAYLVKPQDPTYIDGIRGYPTLGFYFNDRTFPNTPLLERRGSINGFNSALLMDSSFRKVVILLTNTDTGDMEVLGDQLYRQLQ</sequence>
<gene>
    <name evidence="3" type="ORF">SAMN06269173_103552</name>
</gene>
<evidence type="ECO:0000259" key="2">
    <source>
        <dbReference type="Pfam" id="PF00144"/>
    </source>
</evidence>
<dbReference type="SUPFAM" id="SSF56601">
    <property type="entry name" value="beta-lactamase/transpeptidase-like"/>
    <property type="match status" value="1"/>
</dbReference>